<feature type="transmembrane region" description="Helical" evidence="1">
    <location>
        <begin position="57"/>
        <end position="81"/>
    </location>
</feature>
<sequence length="88" mass="9882">MKPVRFLCILIILFLVTSIATCSYNSPSDGNDTIGFPFTFYEYLGGKRDPEPQNRTVFNFSALLSDVLLLIVLSASLEYLASKRKRPS</sequence>
<evidence type="ECO:0000256" key="1">
    <source>
        <dbReference type="SAM" id="Phobius"/>
    </source>
</evidence>
<dbReference type="EMBL" id="QKLU01000003">
    <property type="protein sequence ID" value="PYF74975.1"/>
    <property type="molecule type" value="Genomic_DNA"/>
</dbReference>
<dbReference type="Proteomes" id="UP000248198">
    <property type="component" value="Unassembled WGS sequence"/>
</dbReference>
<comment type="caution">
    <text evidence="2">The sequence shown here is derived from an EMBL/GenBank/DDBJ whole genome shotgun (WGS) entry which is preliminary data.</text>
</comment>
<organism evidence="2 3">
    <name type="scientific">Pedobacter nutrimenti</name>
    <dbReference type="NCBI Taxonomy" id="1241337"/>
    <lineage>
        <taxon>Bacteria</taxon>
        <taxon>Pseudomonadati</taxon>
        <taxon>Bacteroidota</taxon>
        <taxon>Sphingobacteriia</taxon>
        <taxon>Sphingobacteriales</taxon>
        <taxon>Sphingobacteriaceae</taxon>
        <taxon>Pedobacter</taxon>
    </lineage>
</organism>
<name>A0A318ULN8_9SPHI</name>
<dbReference type="OrthoDB" id="772532at2"/>
<gene>
    <name evidence="2" type="ORF">B0O44_103421</name>
</gene>
<evidence type="ECO:0000313" key="3">
    <source>
        <dbReference type="Proteomes" id="UP000248198"/>
    </source>
</evidence>
<evidence type="ECO:0000313" key="2">
    <source>
        <dbReference type="EMBL" id="PYF74975.1"/>
    </source>
</evidence>
<accession>A0A318ULN8</accession>
<dbReference type="AlphaFoldDB" id="A0A318ULN8"/>
<keyword evidence="3" id="KW-1185">Reference proteome</keyword>
<keyword evidence="1" id="KW-0472">Membrane</keyword>
<reference evidence="2 3" key="1">
    <citation type="submission" date="2018-06" db="EMBL/GenBank/DDBJ databases">
        <title>Genomic Encyclopedia of Archaeal and Bacterial Type Strains, Phase II (KMG-II): from individual species to whole genera.</title>
        <authorList>
            <person name="Goeker M."/>
        </authorList>
    </citation>
    <scope>NUCLEOTIDE SEQUENCE [LARGE SCALE GENOMIC DNA]</scope>
    <source>
        <strain evidence="2 3">DSM 27372</strain>
    </source>
</reference>
<keyword evidence="1" id="KW-0812">Transmembrane</keyword>
<keyword evidence="1" id="KW-1133">Transmembrane helix</keyword>
<proteinExistence type="predicted"/>
<protein>
    <submittedName>
        <fullName evidence="2">Uncharacterized protein</fullName>
    </submittedName>
</protein>
<dbReference type="RefSeq" id="WP_110829913.1">
    <property type="nucleotide sequence ID" value="NZ_QKLU01000003.1"/>
</dbReference>